<accession>K0TLX9</accession>
<dbReference type="EMBL" id="AGNL01006134">
    <property type="protein sequence ID" value="EJK72247.1"/>
    <property type="molecule type" value="Genomic_DNA"/>
</dbReference>
<dbReference type="SUPFAM" id="SSF54060">
    <property type="entry name" value="His-Me finger endonucleases"/>
    <property type="match status" value="1"/>
</dbReference>
<evidence type="ECO:0000256" key="5">
    <source>
        <dbReference type="ARBA" id="ARBA00022759"/>
    </source>
</evidence>
<comment type="caution">
    <text evidence="13">The sequence shown here is derived from an EMBL/GenBank/DDBJ whole genome shotgun (WGS) entry which is preliminary data.</text>
</comment>
<evidence type="ECO:0000259" key="11">
    <source>
        <dbReference type="SMART" id="SM00477"/>
    </source>
</evidence>
<feature type="domain" description="DNA/RNA non-specific endonuclease/pyrophosphatase/phosphodiesterase" evidence="12">
    <location>
        <begin position="64"/>
        <end position="285"/>
    </location>
</feature>
<dbReference type="OrthoDB" id="5418055at2759"/>
<dbReference type="InterPro" id="IPR044925">
    <property type="entry name" value="His-Me_finger_sf"/>
</dbReference>
<dbReference type="PANTHER" id="PTHR13966:SF5">
    <property type="entry name" value="ENDONUCLEASE G, MITOCHONDRIAL"/>
    <property type="match status" value="1"/>
</dbReference>
<dbReference type="SMART" id="SM00892">
    <property type="entry name" value="Endonuclease_NS"/>
    <property type="match status" value="1"/>
</dbReference>
<evidence type="ECO:0000256" key="1">
    <source>
        <dbReference type="ARBA" id="ARBA00001946"/>
    </source>
</evidence>
<feature type="domain" description="ENPP1-3/EXOG-like endonuclease/phosphodiesterase" evidence="11">
    <location>
        <begin position="65"/>
        <end position="285"/>
    </location>
</feature>
<keyword evidence="5" id="KW-0255">Endonuclease</keyword>
<feature type="binding site" evidence="9">
    <location>
        <position position="162"/>
    </location>
    <ligand>
        <name>Mg(2+)</name>
        <dbReference type="ChEBI" id="CHEBI:18420"/>
        <note>catalytic</note>
    </ligand>
</feature>
<evidence type="ECO:0000256" key="2">
    <source>
        <dbReference type="ARBA" id="ARBA00010052"/>
    </source>
</evidence>
<dbReference type="InterPro" id="IPR044929">
    <property type="entry name" value="DNA/RNA_non-sp_Endonuclease_sf"/>
</dbReference>
<feature type="compositionally biased region" description="Basic and acidic residues" evidence="10">
    <location>
        <begin position="817"/>
        <end position="826"/>
    </location>
</feature>
<organism evidence="13 14">
    <name type="scientific">Thalassiosira oceanica</name>
    <name type="common">Marine diatom</name>
    <dbReference type="NCBI Taxonomy" id="159749"/>
    <lineage>
        <taxon>Eukaryota</taxon>
        <taxon>Sar</taxon>
        <taxon>Stramenopiles</taxon>
        <taxon>Ochrophyta</taxon>
        <taxon>Bacillariophyta</taxon>
        <taxon>Coscinodiscophyceae</taxon>
        <taxon>Thalassiosirophycidae</taxon>
        <taxon>Thalassiosirales</taxon>
        <taxon>Thalassiosiraceae</taxon>
        <taxon>Thalassiosira</taxon>
    </lineage>
</organism>
<evidence type="ECO:0000313" key="14">
    <source>
        <dbReference type="Proteomes" id="UP000266841"/>
    </source>
</evidence>
<evidence type="ECO:0000256" key="6">
    <source>
        <dbReference type="ARBA" id="ARBA00022801"/>
    </source>
</evidence>
<dbReference type="GO" id="GO:0003676">
    <property type="term" value="F:nucleic acid binding"/>
    <property type="evidence" value="ECO:0007669"/>
    <property type="project" value="InterPro"/>
</dbReference>
<dbReference type="AlphaFoldDB" id="K0TLX9"/>
<feature type="region of interest" description="Disordered" evidence="10">
    <location>
        <begin position="817"/>
        <end position="847"/>
    </location>
</feature>
<dbReference type="Proteomes" id="UP000266841">
    <property type="component" value="Unassembled WGS sequence"/>
</dbReference>
<dbReference type="PROSITE" id="PS01070">
    <property type="entry name" value="NUCLEASE_NON_SPEC"/>
    <property type="match status" value="1"/>
</dbReference>
<keyword evidence="4 9" id="KW-0479">Metal-binding</keyword>
<evidence type="ECO:0000256" key="3">
    <source>
        <dbReference type="ARBA" id="ARBA00022722"/>
    </source>
</evidence>
<dbReference type="GO" id="GO:0005634">
    <property type="term" value="C:nucleus"/>
    <property type="evidence" value="ECO:0007669"/>
    <property type="project" value="TreeGrafter"/>
</dbReference>
<feature type="region of interest" description="Disordered" evidence="10">
    <location>
        <begin position="31"/>
        <end position="51"/>
    </location>
</feature>
<evidence type="ECO:0000313" key="13">
    <source>
        <dbReference type="EMBL" id="EJK72247.1"/>
    </source>
</evidence>
<reference evidence="13 14" key="1">
    <citation type="journal article" date="2012" name="Genome Biol.">
        <title>Genome and low-iron response of an oceanic diatom adapted to chronic iron limitation.</title>
        <authorList>
            <person name="Lommer M."/>
            <person name="Specht M."/>
            <person name="Roy A.S."/>
            <person name="Kraemer L."/>
            <person name="Andreson R."/>
            <person name="Gutowska M.A."/>
            <person name="Wolf J."/>
            <person name="Bergner S.V."/>
            <person name="Schilhabel M.B."/>
            <person name="Klostermeier U.C."/>
            <person name="Beiko R.G."/>
            <person name="Rosenstiel P."/>
            <person name="Hippler M."/>
            <person name="Laroche J."/>
        </authorList>
    </citation>
    <scope>NUCLEOTIDE SEQUENCE [LARGE SCALE GENOMIC DNA]</scope>
    <source>
        <strain evidence="13 14">CCMP1005</strain>
    </source>
</reference>
<keyword evidence="6" id="KW-0378">Hydrolase</keyword>
<protein>
    <recommendedName>
        <fullName evidence="15">Endonuclease</fullName>
    </recommendedName>
</protein>
<keyword evidence="14" id="KW-1185">Reference proteome</keyword>
<comment type="cofactor">
    <cofactor evidence="1">
        <name>Mg(2+)</name>
        <dbReference type="ChEBI" id="CHEBI:18420"/>
    </cofactor>
</comment>
<evidence type="ECO:0000256" key="8">
    <source>
        <dbReference type="PIRSR" id="PIRSR640255-1"/>
    </source>
</evidence>
<dbReference type="Pfam" id="PF01223">
    <property type="entry name" value="Endonuclease_NS"/>
    <property type="match status" value="1"/>
</dbReference>
<dbReference type="InterPro" id="IPR001604">
    <property type="entry name" value="Endo_G_ENPP1-like_dom"/>
</dbReference>
<evidence type="ECO:0000259" key="12">
    <source>
        <dbReference type="SMART" id="SM00892"/>
    </source>
</evidence>
<evidence type="ECO:0008006" key="15">
    <source>
        <dbReference type="Google" id="ProtNLM"/>
    </source>
</evidence>
<feature type="compositionally biased region" description="Low complexity" evidence="10">
    <location>
        <begin position="770"/>
        <end position="793"/>
    </location>
</feature>
<dbReference type="GO" id="GO:0004521">
    <property type="term" value="F:RNA endonuclease activity"/>
    <property type="evidence" value="ECO:0007669"/>
    <property type="project" value="TreeGrafter"/>
</dbReference>
<keyword evidence="7" id="KW-0460">Magnesium</keyword>
<evidence type="ECO:0000256" key="10">
    <source>
        <dbReference type="SAM" id="MobiDB-lite"/>
    </source>
</evidence>
<keyword evidence="3" id="KW-0540">Nuclease</keyword>
<dbReference type="InterPro" id="IPR040255">
    <property type="entry name" value="Non-specific_endonuclease"/>
</dbReference>
<feature type="region of interest" description="Disordered" evidence="10">
    <location>
        <begin position="675"/>
        <end position="703"/>
    </location>
</feature>
<evidence type="ECO:0000256" key="9">
    <source>
        <dbReference type="PIRSR" id="PIRSR640255-2"/>
    </source>
</evidence>
<name>K0TLX9_THAOC</name>
<dbReference type="GO" id="GO:0005743">
    <property type="term" value="C:mitochondrial inner membrane"/>
    <property type="evidence" value="ECO:0007669"/>
    <property type="project" value="TreeGrafter"/>
</dbReference>
<dbReference type="PANTHER" id="PTHR13966">
    <property type="entry name" value="ENDONUCLEASE RELATED"/>
    <property type="match status" value="1"/>
</dbReference>
<evidence type="ECO:0000256" key="7">
    <source>
        <dbReference type="ARBA" id="ARBA00022842"/>
    </source>
</evidence>
<dbReference type="GO" id="GO:0046872">
    <property type="term" value="F:metal ion binding"/>
    <property type="evidence" value="ECO:0007669"/>
    <property type="project" value="UniProtKB-KW"/>
</dbReference>
<dbReference type="eggNOG" id="KOG3721">
    <property type="taxonomic scope" value="Eukaryota"/>
</dbReference>
<feature type="region of interest" description="Disordered" evidence="10">
    <location>
        <begin position="769"/>
        <end position="793"/>
    </location>
</feature>
<evidence type="ECO:0000256" key="4">
    <source>
        <dbReference type="ARBA" id="ARBA00022723"/>
    </source>
</evidence>
<sequence length="914" mass="102363">MIPRSVSSHVVTFAVGAASAFVIIAIGGSQSQQASNKDDQERPAGDVNDGSTMLPLLPVKLYQPNSSLTIMFDTRTKNPLCVVERLAKRPDEEVVTRRKRKKNQRFHEETNLPTYHRSRNHYYHNSGFDRGHLAPAADASNEVEIEDTFTLANVSPQRQHFNRSTWLRLEEFVRSVAEDNKDSETWVATGPLWLPSVVRNGASFQYAYEGIGKPPSILSVPTHFFKVITVVDKSGKLEKVGSFVFGNSDKLRGDPAKFRLIEHIVRLEDLEAVSGLEFFPKILGSYGKHGGVPPAKELADALTDDLMARNEKSGKGGADGLNSCVKFIPDVDSARMKATRRTIPPGFYLLDELGKIKPEDLIMMAAWAWERQNDQRLEDDLRETIRLELGGYPGRAATAVAATATGRQHCPVDLFSLESVDSMSKDSSILLKSQARNIAMSWDEDSSEHAVPNRPEKTNSITEDDLLSLASIVNQQSSVSSSVVMKQHMNHIQYDSEVYNDGGVFSILPGTNEVPVAHGNTHRFQHSSLLSGTARHSCSTRVSNDNMHKVDQEFDQEDEIRRLSQAEEEARQEAALWEARWRDDFASRESAGVKSTLLDDLRGVLLQTMNEQHHFLKQEVCELRRQLQAGQLETEIHVEKLMRLVKENEVLRNTIARGENTSCTEKGVQCTMGTHERNKENEKPMTSKEHETEKAQRFPLSDKAEVHSNIVQDQAPISISREQLGWRRTPLRTISNPVNTLVSPEKIIGCLNKKGRSLVNEIESLRNKLSSFEPSSPSKASQSTRSSELRSSSDVIENLRSAMNAAKEMSASICDRHATPKKDRQTCYDPTSRHRPTLSKGKNDKDGDDFIELAREIDALITKTELPDSPHNGKSCLIDSTMETIPLHIDEENEVDTFIVDILDSFDREFSSVE</sequence>
<dbReference type="InterPro" id="IPR020821">
    <property type="entry name" value="ENPP1-3/EXOG-like_nuc-like"/>
</dbReference>
<dbReference type="SMART" id="SM00477">
    <property type="entry name" value="NUC"/>
    <property type="match status" value="1"/>
</dbReference>
<gene>
    <name evidence="13" type="ORF">THAOC_06236</name>
</gene>
<feature type="active site" description="Proton acceptor" evidence="8">
    <location>
        <position position="132"/>
    </location>
</feature>
<dbReference type="InterPro" id="IPR018524">
    <property type="entry name" value="DNA/RNA_endonuclease_AS"/>
</dbReference>
<dbReference type="GO" id="GO:0000014">
    <property type="term" value="F:single-stranded DNA endodeoxyribonuclease activity"/>
    <property type="evidence" value="ECO:0007669"/>
    <property type="project" value="TreeGrafter"/>
</dbReference>
<comment type="similarity">
    <text evidence="2">Belongs to the DNA/RNA non-specific endonuclease family.</text>
</comment>
<proteinExistence type="inferred from homology"/>
<dbReference type="Gene3D" id="3.40.570.10">
    <property type="entry name" value="Extracellular Endonuclease, subunit A"/>
    <property type="match status" value="1"/>
</dbReference>